<dbReference type="NCBIfam" id="TIGR02098">
    <property type="entry name" value="MJ0042_CXXC"/>
    <property type="match status" value="1"/>
</dbReference>
<keyword evidence="2" id="KW-0812">Transmembrane</keyword>
<dbReference type="AlphaFoldDB" id="A0A2N3KU78"/>
<dbReference type="OrthoDB" id="7159357at2"/>
<name>A0A2N3KU78_9PROT</name>
<dbReference type="InterPro" id="IPR021834">
    <property type="entry name" value="DUF3426"/>
</dbReference>
<dbReference type="EMBL" id="NWTK01000006">
    <property type="protein sequence ID" value="PKR54111.1"/>
    <property type="molecule type" value="Genomic_DNA"/>
</dbReference>
<keyword evidence="2" id="KW-1133">Transmembrane helix</keyword>
<evidence type="ECO:0000256" key="2">
    <source>
        <dbReference type="SAM" id="Phobius"/>
    </source>
</evidence>
<evidence type="ECO:0000259" key="3">
    <source>
        <dbReference type="Pfam" id="PF13717"/>
    </source>
</evidence>
<dbReference type="Proteomes" id="UP000233597">
    <property type="component" value="Unassembled WGS sequence"/>
</dbReference>
<proteinExistence type="predicted"/>
<comment type="caution">
    <text evidence="4">The sequence shown here is derived from an EMBL/GenBank/DDBJ whole genome shotgun (WGS) entry which is preliminary data.</text>
</comment>
<sequence>MIITCPECSKKYSVKAESIGPKGRTVRCKNCGNSWHQDPPGGKPAAPAAPAPSPAREAAPSSFDDAMSQSNDFGSSQYDGDVDAGFEGADRIPDPPPFPRQLANNDDAAPKSKKGIIGWIVLILIIAGVGAGAFFAKDTLITLWPPIAKVYSMVGLEVPHVGEGLDIKEMPPTREEEDGVDVLVVRAEIVNVSSIDRSLPYLLIELLDPLDRVVQRKKVALIYDQEAAQTEPGMPIQEQILPVGKTLNVETKIRKPNPTATRLQVTFLDPREAVDQ</sequence>
<feature type="compositionally biased region" description="Polar residues" evidence="1">
    <location>
        <begin position="67"/>
        <end position="78"/>
    </location>
</feature>
<protein>
    <recommendedName>
        <fullName evidence="3">Zinc finger/thioredoxin putative domain-containing protein</fullName>
    </recommendedName>
</protein>
<feature type="transmembrane region" description="Helical" evidence="2">
    <location>
        <begin position="116"/>
        <end position="136"/>
    </location>
</feature>
<dbReference type="RefSeq" id="WP_101266508.1">
    <property type="nucleotide sequence ID" value="NZ_NWTK01000006.1"/>
</dbReference>
<dbReference type="Pfam" id="PF13717">
    <property type="entry name" value="Zn_ribbon_4"/>
    <property type="match status" value="1"/>
</dbReference>
<evidence type="ECO:0000313" key="4">
    <source>
        <dbReference type="EMBL" id="PKR54111.1"/>
    </source>
</evidence>
<accession>A0A2N3KU78</accession>
<gene>
    <name evidence="4" type="ORF">COO20_11225</name>
</gene>
<dbReference type="InterPro" id="IPR011723">
    <property type="entry name" value="Znf/thioredoxin_put"/>
</dbReference>
<feature type="region of interest" description="Disordered" evidence="1">
    <location>
        <begin position="28"/>
        <end position="111"/>
    </location>
</feature>
<evidence type="ECO:0000256" key="1">
    <source>
        <dbReference type="SAM" id="MobiDB-lite"/>
    </source>
</evidence>
<dbReference type="Pfam" id="PF11906">
    <property type="entry name" value="DUF3426"/>
    <property type="match status" value="1"/>
</dbReference>
<evidence type="ECO:0000313" key="5">
    <source>
        <dbReference type="Proteomes" id="UP000233597"/>
    </source>
</evidence>
<keyword evidence="2" id="KW-0472">Membrane</keyword>
<organism evidence="4 5">
    <name type="scientific">Thalassospira marina</name>
    <dbReference type="NCBI Taxonomy" id="2048283"/>
    <lineage>
        <taxon>Bacteria</taxon>
        <taxon>Pseudomonadati</taxon>
        <taxon>Pseudomonadota</taxon>
        <taxon>Alphaproteobacteria</taxon>
        <taxon>Rhodospirillales</taxon>
        <taxon>Thalassospiraceae</taxon>
        <taxon>Thalassospira</taxon>
    </lineage>
</organism>
<reference evidence="4 5" key="1">
    <citation type="submission" date="2017-09" db="EMBL/GenBank/DDBJ databases">
        <title>Biodiversity and function of Thalassospira species in the particle-attached aromatic-hydrocarbon-degrading consortia from the surface seawater of the South China Sea.</title>
        <authorList>
            <person name="Dong C."/>
            <person name="Liu R."/>
            <person name="Shao Z."/>
        </authorList>
    </citation>
    <scope>NUCLEOTIDE SEQUENCE [LARGE SCALE GENOMIC DNA]</scope>
    <source>
        <strain evidence="4 5">CSC1P2</strain>
    </source>
</reference>
<feature type="domain" description="Zinc finger/thioredoxin putative" evidence="3">
    <location>
        <begin position="1"/>
        <end position="35"/>
    </location>
</feature>